<dbReference type="Pfam" id="PF13202">
    <property type="entry name" value="EF-hand_5"/>
    <property type="match status" value="1"/>
</dbReference>
<dbReference type="InterPro" id="IPR011992">
    <property type="entry name" value="EF-hand-dom_pair"/>
</dbReference>
<dbReference type="SMART" id="SM00054">
    <property type="entry name" value="EFh"/>
    <property type="match status" value="3"/>
</dbReference>
<dbReference type="PROSITE" id="PS50222">
    <property type="entry name" value="EF_HAND_2"/>
    <property type="match status" value="2"/>
</dbReference>
<evidence type="ECO:0000256" key="2">
    <source>
        <dbReference type="SAM" id="MobiDB-lite"/>
    </source>
</evidence>
<evidence type="ECO:0000313" key="4">
    <source>
        <dbReference type="EMBL" id="CAE7426070.1"/>
    </source>
</evidence>
<feature type="domain" description="EF-hand" evidence="3">
    <location>
        <begin position="242"/>
        <end position="265"/>
    </location>
</feature>
<evidence type="ECO:0000313" key="5">
    <source>
        <dbReference type="Proteomes" id="UP000604046"/>
    </source>
</evidence>
<evidence type="ECO:0000259" key="3">
    <source>
        <dbReference type="PROSITE" id="PS50222"/>
    </source>
</evidence>
<comment type="caution">
    <text evidence="4">The sequence shown here is derived from an EMBL/GenBank/DDBJ whole genome shotgun (WGS) entry which is preliminary data.</text>
</comment>
<dbReference type="Proteomes" id="UP000604046">
    <property type="component" value="Unassembled WGS sequence"/>
</dbReference>
<dbReference type="InterPro" id="IPR002048">
    <property type="entry name" value="EF_hand_dom"/>
</dbReference>
<sequence>MQQLEVRMRGSWAESSATYFSRQKPSPQDIVDWERVRTEFRQLCVRHYGSLIGAWKAMDVNSDGRLSYFEFLRACKHMQVSNARAVWSALGRSGFVSLQELDPVLAQQLGVLATKLWSLCGSVEEAWRHCFNRASRLRVSRDDFVQACEGLGFKHGEACFTELCSEKARTGMSRKEFGFLHTWMGRGPDRGFIDPPPSRWEKERRPWTPPQPVLKKFERRKKFKDCLLRSYGNFVRAWREGLDRDHNDKLDYHEFSAAVKDVGYPGNPRELWEELDANHNGYVSLWELDQPTAELLKAFVDSALASAGTWRSFWSELLDIRCDDRVRLAEFRDACTLIAFDGDVDTLFELLDTDKTRYLTWATTSWLSSAELDEEEEDQEDEYPDFMKPTKSQRRLAHNKARDHRVRVKRFEGRARGEIPGSHTAAGTTIYANRSTLHTPAPEPAQLAPSSSAPGLAQASVFTNQSISSQSAWTATAAGTATDFLGKNEPCVPDQLALPEVPRRAD</sequence>
<dbReference type="PROSITE" id="PS00018">
    <property type="entry name" value="EF_HAND_1"/>
    <property type="match status" value="3"/>
</dbReference>
<proteinExistence type="predicted"/>
<gene>
    <name evidence="4" type="primary">USP20</name>
    <name evidence="4" type="ORF">SNAT2548_LOCUS23184</name>
</gene>
<dbReference type="SUPFAM" id="SSF47473">
    <property type="entry name" value="EF-hand"/>
    <property type="match status" value="3"/>
</dbReference>
<keyword evidence="5" id="KW-1185">Reference proteome</keyword>
<evidence type="ECO:0000256" key="1">
    <source>
        <dbReference type="ARBA" id="ARBA00022837"/>
    </source>
</evidence>
<dbReference type="EMBL" id="CAJNDS010002313">
    <property type="protein sequence ID" value="CAE7426070.1"/>
    <property type="molecule type" value="Genomic_DNA"/>
</dbReference>
<keyword evidence="1" id="KW-0106">Calcium</keyword>
<protein>
    <submittedName>
        <fullName evidence="4">USP20 protein</fullName>
    </submittedName>
</protein>
<accession>A0A812R9M9</accession>
<dbReference type="GO" id="GO:0005509">
    <property type="term" value="F:calcium ion binding"/>
    <property type="evidence" value="ECO:0007669"/>
    <property type="project" value="InterPro"/>
</dbReference>
<feature type="region of interest" description="Disordered" evidence="2">
    <location>
        <begin position="485"/>
        <end position="506"/>
    </location>
</feature>
<reference evidence="4" key="1">
    <citation type="submission" date="2021-02" db="EMBL/GenBank/DDBJ databases">
        <authorList>
            <person name="Dougan E. K."/>
            <person name="Rhodes N."/>
            <person name="Thang M."/>
            <person name="Chan C."/>
        </authorList>
    </citation>
    <scope>NUCLEOTIDE SEQUENCE</scope>
</reference>
<dbReference type="InterPro" id="IPR018247">
    <property type="entry name" value="EF_Hand_1_Ca_BS"/>
</dbReference>
<dbReference type="Gene3D" id="1.10.238.10">
    <property type="entry name" value="EF-hand"/>
    <property type="match status" value="2"/>
</dbReference>
<dbReference type="AlphaFoldDB" id="A0A812R9M9"/>
<name>A0A812R9M9_9DINO</name>
<organism evidence="4 5">
    <name type="scientific">Symbiodinium natans</name>
    <dbReference type="NCBI Taxonomy" id="878477"/>
    <lineage>
        <taxon>Eukaryota</taxon>
        <taxon>Sar</taxon>
        <taxon>Alveolata</taxon>
        <taxon>Dinophyceae</taxon>
        <taxon>Suessiales</taxon>
        <taxon>Symbiodiniaceae</taxon>
        <taxon>Symbiodinium</taxon>
    </lineage>
</organism>
<feature type="domain" description="EF-hand" evidence="3">
    <location>
        <begin position="54"/>
        <end position="81"/>
    </location>
</feature>
<dbReference type="OrthoDB" id="441636at2759"/>
<feature type="region of interest" description="Disordered" evidence="2">
    <location>
        <begin position="436"/>
        <end position="455"/>
    </location>
</feature>